<dbReference type="GO" id="GO:0005886">
    <property type="term" value="C:plasma membrane"/>
    <property type="evidence" value="ECO:0007669"/>
    <property type="project" value="UniProtKB-SubCell"/>
</dbReference>
<feature type="transmembrane region" description="Helical" evidence="19">
    <location>
        <begin position="117"/>
        <end position="139"/>
    </location>
</feature>
<keyword evidence="9" id="KW-0444">Lipid biosynthesis</keyword>
<evidence type="ECO:0000256" key="15">
    <source>
        <dbReference type="ARBA" id="ARBA00023136"/>
    </source>
</evidence>
<comment type="similarity">
    <text evidence="5 18">Belongs to the CDS family.</text>
</comment>
<evidence type="ECO:0000313" key="21">
    <source>
        <dbReference type="Proteomes" id="UP000287394"/>
    </source>
</evidence>
<keyword evidence="12 18" id="KW-0548">Nucleotidyltransferase</keyword>
<evidence type="ECO:0000256" key="14">
    <source>
        <dbReference type="ARBA" id="ARBA00023098"/>
    </source>
</evidence>
<keyword evidence="8" id="KW-1003">Cell membrane</keyword>
<evidence type="ECO:0000256" key="3">
    <source>
        <dbReference type="ARBA" id="ARBA00005119"/>
    </source>
</evidence>
<feature type="transmembrane region" description="Helical" evidence="19">
    <location>
        <begin position="88"/>
        <end position="105"/>
    </location>
</feature>
<dbReference type="EC" id="2.7.7.41" evidence="6 18"/>
<keyword evidence="14" id="KW-0443">Lipid metabolism</keyword>
<evidence type="ECO:0000256" key="2">
    <source>
        <dbReference type="ARBA" id="ARBA00004651"/>
    </source>
</evidence>
<evidence type="ECO:0000256" key="5">
    <source>
        <dbReference type="ARBA" id="ARBA00010185"/>
    </source>
</evidence>
<evidence type="ECO:0000256" key="12">
    <source>
        <dbReference type="ARBA" id="ARBA00022695"/>
    </source>
</evidence>
<dbReference type="Proteomes" id="UP000287394">
    <property type="component" value="Chromosome"/>
</dbReference>
<dbReference type="GO" id="GO:0016024">
    <property type="term" value="P:CDP-diacylglycerol biosynthetic process"/>
    <property type="evidence" value="ECO:0007669"/>
    <property type="project" value="TreeGrafter"/>
</dbReference>
<keyword evidence="11 18" id="KW-0812">Transmembrane</keyword>
<comment type="subcellular location">
    <subcellularLocation>
        <location evidence="2">Cell membrane</location>
        <topology evidence="2">Multi-pass membrane protein</topology>
    </subcellularLocation>
</comment>
<feature type="transmembrane region" description="Helical" evidence="19">
    <location>
        <begin position="200"/>
        <end position="220"/>
    </location>
</feature>
<evidence type="ECO:0000256" key="11">
    <source>
        <dbReference type="ARBA" id="ARBA00022692"/>
    </source>
</evidence>
<evidence type="ECO:0000256" key="7">
    <source>
        <dbReference type="ARBA" id="ARBA00019373"/>
    </source>
</evidence>
<comment type="catalytic activity">
    <reaction evidence="1 18">
        <text>a 1,2-diacyl-sn-glycero-3-phosphate + CTP + H(+) = a CDP-1,2-diacyl-sn-glycerol + diphosphate</text>
        <dbReference type="Rhea" id="RHEA:16229"/>
        <dbReference type="ChEBI" id="CHEBI:15378"/>
        <dbReference type="ChEBI" id="CHEBI:33019"/>
        <dbReference type="ChEBI" id="CHEBI:37563"/>
        <dbReference type="ChEBI" id="CHEBI:58332"/>
        <dbReference type="ChEBI" id="CHEBI:58608"/>
        <dbReference type="EC" id="2.7.7.41"/>
    </reaction>
</comment>
<evidence type="ECO:0000256" key="17">
    <source>
        <dbReference type="ARBA" id="ARBA00023264"/>
    </source>
</evidence>
<dbReference type="RefSeq" id="WP_119319179.1">
    <property type="nucleotide sequence ID" value="NZ_AP025739.1"/>
</dbReference>
<evidence type="ECO:0000256" key="13">
    <source>
        <dbReference type="ARBA" id="ARBA00022989"/>
    </source>
</evidence>
<organism evidence="20 21">
    <name type="scientific">Capsulimonas corticalis</name>
    <dbReference type="NCBI Taxonomy" id="2219043"/>
    <lineage>
        <taxon>Bacteria</taxon>
        <taxon>Bacillati</taxon>
        <taxon>Armatimonadota</taxon>
        <taxon>Armatimonadia</taxon>
        <taxon>Capsulimonadales</taxon>
        <taxon>Capsulimonadaceae</taxon>
        <taxon>Capsulimonas</taxon>
    </lineage>
</organism>
<evidence type="ECO:0000256" key="10">
    <source>
        <dbReference type="ARBA" id="ARBA00022679"/>
    </source>
</evidence>
<evidence type="ECO:0000256" key="18">
    <source>
        <dbReference type="RuleBase" id="RU003938"/>
    </source>
</evidence>
<dbReference type="PROSITE" id="PS01315">
    <property type="entry name" value="CDS"/>
    <property type="match status" value="1"/>
</dbReference>
<dbReference type="OrthoDB" id="9799199at2"/>
<evidence type="ECO:0000256" key="6">
    <source>
        <dbReference type="ARBA" id="ARBA00012487"/>
    </source>
</evidence>
<evidence type="ECO:0000256" key="9">
    <source>
        <dbReference type="ARBA" id="ARBA00022516"/>
    </source>
</evidence>
<name>A0A9N7L904_9BACT</name>
<feature type="transmembrane region" description="Helical" evidence="19">
    <location>
        <begin position="12"/>
        <end position="32"/>
    </location>
</feature>
<evidence type="ECO:0000256" key="1">
    <source>
        <dbReference type="ARBA" id="ARBA00001698"/>
    </source>
</evidence>
<proteinExistence type="inferred from homology"/>
<evidence type="ECO:0000256" key="8">
    <source>
        <dbReference type="ARBA" id="ARBA00022475"/>
    </source>
</evidence>
<keyword evidence="15 19" id="KW-0472">Membrane</keyword>
<evidence type="ECO:0000313" key="20">
    <source>
        <dbReference type="EMBL" id="BDI33154.1"/>
    </source>
</evidence>
<evidence type="ECO:0000256" key="4">
    <source>
        <dbReference type="ARBA" id="ARBA00005189"/>
    </source>
</evidence>
<evidence type="ECO:0000256" key="19">
    <source>
        <dbReference type="SAM" id="Phobius"/>
    </source>
</evidence>
<comment type="pathway">
    <text evidence="4">Lipid metabolism.</text>
</comment>
<gene>
    <name evidence="20" type="ORF">CCAX7_52050</name>
</gene>
<dbReference type="KEGG" id="ccot:CCAX7_52050"/>
<feature type="transmembrane region" description="Helical" evidence="19">
    <location>
        <begin position="38"/>
        <end position="54"/>
    </location>
</feature>
<evidence type="ECO:0000256" key="16">
    <source>
        <dbReference type="ARBA" id="ARBA00023209"/>
    </source>
</evidence>
<feature type="transmembrane region" description="Helical" evidence="19">
    <location>
        <begin position="66"/>
        <end position="82"/>
    </location>
</feature>
<protein>
    <recommendedName>
        <fullName evidence="7 18">Phosphatidate cytidylyltransferase</fullName>
        <ecNumber evidence="6 18">2.7.7.41</ecNumber>
    </recommendedName>
</protein>
<dbReference type="InterPro" id="IPR000374">
    <property type="entry name" value="PC_trans"/>
</dbReference>
<dbReference type="GO" id="GO:0004605">
    <property type="term" value="F:phosphatidate cytidylyltransferase activity"/>
    <property type="evidence" value="ECO:0007669"/>
    <property type="project" value="UniProtKB-EC"/>
</dbReference>
<feature type="transmembrane region" description="Helical" evidence="19">
    <location>
        <begin position="159"/>
        <end position="179"/>
    </location>
</feature>
<keyword evidence="21" id="KW-1185">Reference proteome</keyword>
<dbReference type="Pfam" id="PF01148">
    <property type="entry name" value="CTP_transf_1"/>
    <property type="match status" value="1"/>
</dbReference>
<sequence length="291" mass="31052">MIHAAAKPSRPMLVRIGTGIVGALLYSIMIFLGDGLPFAAGVAVFAVLGVDEFYRAVRTQGADPNKVLGFLACIVFQYAAWTHGGAAFASYLPAVLMLMVMANLITEMVKRQPRPIISVGSTLLGAVYVGWLFSYLTLLRSTNANILTPPIHGTTTAEWLVVFVTATTWLSDAGALFAGRALGRNKLAPEISPAKTVEGSIGGLIASGLGGVVLSLWLHLPMGHAIILGVLCGFAGQIGDLCESLLKRELSIKDFGHWIPGHGGVLDRIDSLLFSAPLAFYYIQFFLINKH</sequence>
<dbReference type="PANTHER" id="PTHR46382:SF1">
    <property type="entry name" value="PHOSPHATIDATE CYTIDYLYLTRANSFERASE"/>
    <property type="match status" value="1"/>
</dbReference>
<dbReference type="EMBL" id="AP025739">
    <property type="protein sequence ID" value="BDI33154.1"/>
    <property type="molecule type" value="Genomic_DNA"/>
</dbReference>
<dbReference type="AlphaFoldDB" id="A0A9N7L904"/>
<comment type="pathway">
    <text evidence="3 18">Phospholipid metabolism; CDP-diacylglycerol biosynthesis; CDP-diacylglycerol from sn-glycerol 3-phosphate: step 3/3.</text>
</comment>
<accession>A0A9N7L904</accession>
<keyword evidence="10 18" id="KW-0808">Transferase</keyword>
<keyword evidence="17" id="KW-1208">Phospholipid metabolism</keyword>
<dbReference type="PANTHER" id="PTHR46382">
    <property type="entry name" value="PHOSPHATIDATE CYTIDYLYLTRANSFERASE"/>
    <property type="match status" value="1"/>
</dbReference>
<keyword evidence="16" id="KW-0594">Phospholipid biosynthesis</keyword>
<reference evidence="20 21" key="1">
    <citation type="journal article" date="2019" name="Int. J. Syst. Evol. Microbiol.">
        <title>Capsulimonas corticalis gen. nov., sp. nov., an aerobic capsulated bacterium, of a novel bacterial order, Capsulimonadales ord. nov., of the class Armatimonadia of the phylum Armatimonadetes.</title>
        <authorList>
            <person name="Li J."/>
            <person name="Kudo C."/>
            <person name="Tonouchi A."/>
        </authorList>
    </citation>
    <scope>NUCLEOTIDE SEQUENCE [LARGE SCALE GENOMIC DNA]</scope>
    <source>
        <strain evidence="20 21">AX-7</strain>
    </source>
</reference>
<keyword evidence="13 19" id="KW-1133">Transmembrane helix</keyword>